<accession>A0AAE1DY68</accession>
<dbReference type="Proteomes" id="UP001283361">
    <property type="component" value="Unassembled WGS sequence"/>
</dbReference>
<keyword evidence="2" id="KW-1185">Reference proteome</keyword>
<organism evidence="1 2">
    <name type="scientific">Elysia crispata</name>
    <name type="common">lettuce slug</name>
    <dbReference type="NCBI Taxonomy" id="231223"/>
    <lineage>
        <taxon>Eukaryota</taxon>
        <taxon>Metazoa</taxon>
        <taxon>Spiralia</taxon>
        <taxon>Lophotrochozoa</taxon>
        <taxon>Mollusca</taxon>
        <taxon>Gastropoda</taxon>
        <taxon>Heterobranchia</taxon>
        <taxon>Euthyneura</taxon>
        <taxon>Panpulmonata</taxon>
        <taxon>Sacoglossa</taxon>
        <taxon>Placobranchoidea</taxon>
        <taxon>Plakobranchidae</taxon>
        <taxon>Elysia</taxon>
    </lineage>
</organism>
<proteinExistence type="predicted"/>
<comment type="caution">
    <text evidence="1">The sequence shown here is derived from an EMBL/GenBank/DDBJ whole genome shotgun (WGS) entry which is preliminary data.</text>
</comment>
<name>A0AAE1DY68_9GAST</name>
<dbReference type="EMBL" id="JAWDGP010001951">
    <property type="protein sequence ID" value="KAK3786645.1"/>
    <property type="molecule type" value="Genomic_DNA"/>
</dbReference>
<dbReference type="AlphaFoldDB" id="A0AAE1DY68"/>
<reference evidence="1" key="1">
    <citation type="journal article" date="2023" name="G3 (Bethesda)">
        <title>A reference genome for the long-term kleptoplast-retaining sea slug Elysia crispata morphotype clarki.</title>
        <authorList>
            <person name="Eastman K.E."/>
            <person name="Pendleton A.L."/>
            <person name="Shaikh M.A."/>
            <person name="Suttiyut T."/>
            <person name="Ogas R."/>
            <person name="Tomko P."/>
            <person name="Gavelis G."/>
            <person name="Widhalm J.R."/>
            <person name="Wisecaver J.H."/>
        </authorList>
    </citation>
    <scope>NUCLEOTIDE SEQUENCE</scope>
    <source>
        <strain evidence="1">ECLA1</strain>
    </source>
</reference>
<sequence>MITLVIPIFSSSAMSCANPRSLVRPWKKIRQSGEMGVLIATTFNDRVTLDRMFAESEEFYSLAFLYSATVLFPIQPYLAYNEAQGQTM</sequence>
<evidence type="ECO:0000313" key="1">
    <source>
        <dbReference type="EMBL" id="KAK3786645.1"/>
    </source>
</evidence>
<gene>
    <name evidence="1" type="ORF">RRG08_027602</name>
</gene>
<protein>
    <submittedName>
        <fullName evidence="1">Uncharacterized protein</fullName>
    </submittedName>
</protein>
<evidence type="ECO:0000313" key="2">
    <source>
        <dbReference type="Proteomes" id="UP001283361"/>
    </source>
</evidence>